<feature type="region of interest" description="Disordered" evidence="1">
    <location>
        <begin position="1"/>
        <end position="22"/>
    </location>
</feature>
<proteinExistence type="predicted"/>
<dbReference type="AlphaFoldDB" id="A0A8D8QG09"/>
<feature type="compositionally biased region" description="Basic and acidic residues" evidence="1">
    <location>
        <begin position="454"/>
        <end position="470"/>
    </location>
</feature>
<sequence>MACKGQTKDTNNGNVYVNDENNDLDNNMDSAEHSIALNNELNDIKDKIAEKFDVQNITMQKTIHVSTALQSDNVEDLENDHEADSSIENSIPGDMNLEEYVLRNSLRHKVLKPKTSVATANFSVNPLYSNDEDGEKPTTENLNDSTDQNRQETAENGERSTSLESNANDSFLSDEFSFHARKTPESGYSSNVEIFSRINTPELMEGIPETTRGINELGSREDLEGKECQIPRMENVDTDKLYKKIVQRQILSEFGSFEKENEHNGGAFNNTEVNENASKGNNVEGNNLNSGGIADERLFVNDIDTFIRNEQTHSQKVKPASEECAIHTIVESILNEDLLKLNVSTDNSQLLEPGILLDNRIIRERRNVILNTTTAKPDESEKTHIDVQKSQTETQKSQNKANKEQTEAPKSLVEAKNLKDLNEELSAEFDKLQRVFSRSLEHLDEIESDKSDACNKRNVTENPVDNKKPNINESCNSDENRSEKTDDSNETIDNLKQLNGRNSLNFNTRL</sequence>
<name>A0A8D8QG09_9HEMI</name>
<feature type="region of interest" description="Disordered" evidence="1">
    <location>
        <begin position="261"/>
        <end position="288"/>
    </location>
</feature>
<feature type="region of interest" description="Disordered" evidence="1">
    <location>
        <begin position="122"/>
        <end position="168"/>
    </location>
</feature>
<feature type="compositionally biased region" description="Basic and acidic residues" evidence="1">
    <location>
        <begin position="478"/>
        <end position="487"/>
    </location>
</feature>
<evidence type="ECO:0000313" key="2">
    <source>
        <dbReference type="EMBL" id="CAG6631164.1"/>
    </source>
</evidence>
<feature type="compositionally biased region" description="Basic and acidic residues" evidence="1">
    <location>
        <begin position="376"/>
        <end position="387"/>
    </location>
</feature>
<feature type="region of interest" description="Disordered" evidence="1">
    <location>
        <begin position="454"/>
        <end position="510"/>
    </location>
</feature>
<accession>A0A8D8QG09</accession>
<feature type="compositionally biased region" description="Polar residues" evidence="1">
    <location>
        <begin position="388"/>
        <end position="400"/>
    </location>
</feature>
<feature type="compositionally biased region" description="Basic and acidic residues" evidence="1">
    <location>
        <begin position="147"/>
        <end position="158"/>
    </location>
</feature>
<feature type="compositionally biased region" description="Polar residues" evidence="1">
    <location>
        <begin position="267"/>
        <end position="288"/>
    </location>
</feature>
<feature type="compositionally biased region" description="Polar residues" evidence="1">
    <location>
        <begin position="159"/>
        <end position="168"/>
    </location>
</feature>
<evidence type="ECO:0000256" key="1">
    <source>
        <dbReference type="SAM" id="MobiDB-lite"/>
    </source>
</evidence>
<feature type="compositionally biased region" description="Low complexity" evidence="1">
    <location>
        <begin position="11"/>
        <end position="22"/>
    </location>
</feature>
<feature type="compositionally biased region" description="Polar residues" evidence="1">
    <location>
        <begin position="491"/>
        <end position="510"/>
    </location>
</feature>
<feature type="region of interest" description="Disordered" evidence="1">
    <location>
        <begin position="373"/>
        <end position="411"/>
    </location>
</feature>
<reference evidence="2" key="1">
    <citation type="submission" date="2021-05" db="EMBL/GenBank/DDBJ databases">
        <authorList>
            <person name="Alioto T."/>
            <person name="Alioto T."/>
            <person name="Gomez Garrido J."/>
        </authorList>
    </citation>
    <scope>NUCLEOTIDE SEQUENCE</scope>
</reference>
<dbReference type="EMBL" id="HBUF01076077">
    <property type="protein sequence ID" value="CAG6631164.1"/>
    <property type="molecule type" value="Transcribed_RNA"/>
</dbReference>
<protein>
    <submittedName>
        <fullName evidence="2">Uncharacterized protein</fullName>
    </submittedName>
</protein>
<organism evidence="2">
    <name type="scientific">Cacopsylla melanoneura</name>
    <dbReference type="NCBI Taxonomy" id="428564"/>
    <lineage>
        <taxon>Eukaryota</taxon>
        <taxon>Metazoa</taxon>
        <taxon>Ecdysozoa</taxon>
        <taxon>Arthropoda</taxon>
        <taxon>Hexapoda</taxon>
        <taxon>Insecta</taxon>
        <taxon>Pterygota</taxon>
        <taxon>Neoptera</taxon>
        <taxon>Paraneoptera</taxon>
        <taxon>Hemiptera</taxon>
        <taxon>Sternorrhyncha</taxon>
        <taxon>Psylloidea</taxon>
        <taxon>Psyllidae</taxon>
        <taxon>Psyllinae</taxon>
        <taxon>Cacopsylla</taxon>
    </lineage>
</organism>